<dbReference type="AlphaFoldDB" id="A0ABD1F660"/>
<organism evidence="1 2">
    <name type="scientific">Hypothenemus hampei</name>
    <name type="common">Coffee berry borer</name>
    <dbReference type="NCBI Taxonomy" id="57062"/>
    <lineage>
        <taxon>Eukaryota</taxon>
        <taxon>Metazoa</taxon>
        <taxon>Ecdysozoa</taxon>
        <taxon>Arthropoda</taxon>
        <taxon>Hexapoda</taxon>
        <taxon>Insecta</taxon>
        <taxon>Pterygota</taxon>
        <taxon>Neoptera</taxon>
        <taxon>Endopterygota</taxon>
        <taxon>Coleoptera</taxon>
        <taxon>Polyphaga</taxon>
        <taxon>Cucujiformia</taxon>
        <taxon>Curculionidae</taxon>
        <taxon>Scolytinae</taxon>
        <taxon>Hypothenemus</taxon>
    </lineage>
</organism>
<dbReference type="Proteomes" id="UP001566132">
    <property type="component" value="Unassembled WGS sequence"/>
</dbReference>
<name>A0ABD1F660_HYPHA</name>
<gene>
    <name evidence="1" type="ORF">ABEB36_002105</name>
</gene>
<evidence type="ECO:0000313" key="2">
    <source>
        <dbReference type="Proteomes" id="UP001566132"/>
    </source>
</evidence>
<accession>A0ABD1F660</accession>
<protein>
    <submittedName>
        <fullName evidence="1">Uncharacterized protein</fullName>
    </submittedName>
</protein>
<reference evidence="1 2" key="1">
    <citation type="submission" date="2024-05" db="EMBL/GenBank/DDBJ databases">
        <title>Genetic variation in Jamaican populations of the coffee berry borer (Hypothenemus hampei).</title>
        <authorList>
            <person name="Errbii M."/>
            <person name="Myrie A."/>
        </authorList>
    </citation>
    <scope>NUCLEOTIDE SEQUENCE [LARGE SCALE GENOMIC DNA]</scope>
    <source>
        <strain evidence="1">JA-Hopewell-2020-01-JO</strain>
        <tissue evidence="1">Whole body</tissue>
    </source>
</reference>
<dbReference type="PANTHER" id="PTHR28532:SF1">
    <property type="entry name" value="ORAL CANCER OVEREXPRESSED 1"/>
    <property type="match status" value="1"/>
</dbReference>
<dbReference type="PANTHER" id="PTHR28532">
    <property type="entry name" value="GEO13458P1"/>
    <property type="match status" value="1"/>
</dbReference>
<sequence>MPNNLSAQIEQSDINDVFEDILFSEDKIVEQGYREGFQIGVTQDNIEGYHLGYHRGAEIGSEVGYYQEFAEFHLSNCEKSKIPVKIVKSLEFLQEDCKQFPKTNVEEVDIFDSIEKIRGRYKKIAAQLKIKIDFKKDSVNF</sequence>
<keyword evidence="2" id="KW-1185">Reference proteome</keyword>
<comment type="caution">
    <text evidence="1">The sequence shown here is derived from an EMBL/GenBank/DDBJ whole genome shotgun (WGS) entry which is preliminary data.</text>
</comment>
<proteinExistence type="predicted"/>
<evidence type="ECO:0000313" key="1">
    <source>
        <dbReference type="EMBL" id="KAL1512524.1"/>
    </source>
</evidence>
<dbReference type="InterPro" id="IPR052436">
    <property type="entry name" value="LTO1_adapter"/>
</dbReference>
<dbReference type="EMBL" id="JBDJPC010000002">
    <property type="protein sequence ID" value="KAL1512524.1"/>
    <property type="molecule type" value="Genomic_DNA"/>
</dbReference>